<dbReference type="PANTHER" id="PTHR15600">
    <property type="entry name" value="SACSIN"/>
    <property type="match status" value="1"/>
</dbReference>
<dbReference type="EMBL" id="CAJNNW010031736">
    <property type="protein sequence ID" value="CAE8708677.1"/>
    <property type="molecule type" value="Genomic_DNA"/>
</dbReference>
<feature type="compositionally biased region" description="Low complexity" evidence="1">
    <location>
        <begin position="1779"/>
        <end position="1788"/>
    </location>
</feature>
<feature type="compositionally biased region" description="Low complexity" evidence="1">
    <location>
        <begin position="1762"/>
        <end position="1772"/>
    </location>
</feature>
<evidence type="ECO:0000256" key="1">
    <source>
        <dbReference type="SAM" id="MobiDB-lite"/>
    </source>
</evidence>
<keyword evidence="2" id="KW-1133">Transmembrane helix</keyword>
<gene>
    <name evidence="4" type="ORF">PGLA2088_LOCUS35034</name>
</gene>
<dbReference type="Pfam" id="PF25794">
    <property type="entry name" value="SACS"/>
    <property type="match status" value="1"/>
</dbReference>
<evidence type="ECO:0000313" key="5">
    <source>
        <dbReference type="Proteomes" id="UP000626109"/>
    </source>
</evidence>
<reference evidence="4" key="1">
    <citation type="submission" date="2021-02" db="EMBL/GenBank/DDBJ databases">
        <authorList>
            <person name="Dougan E. K."/>
            <person name="Rhodes N."/>
            <person name="Thang M."/>
            <person name="Chan C."/>
        </authorList>
    </citation>
    <scope>NUCLEOTIDE SEQUENCE</scope>
</reference>
<dbReference type="NCBIfam" id="NF047352">
    <property type="entry name" value="P_loop_sacsin"/>
    <property type="match status" value="1"/>
</dbReference>
<keyword evidence="2" id="KW-0812">Transmembrane</keyword>
<accession>A0A813KN63</accession>
<dbReference type="InterPro" id="IPR058210">
    <property type="entry name" value="SACS/Nov_dom"/>
</dbReference>
<keyword evidence="2" id="KW-0472">Membrane</keyword>
<comment type="caution">
    <text evidence="4">The sequence shown here is derived from an EMBL/GenBank/DDBJ whole genome shotgun (WGS) entry which is preliminary data.</text>
</comment>
<evidence type="ECO:0000259" key="3">
    <source>
        <dbReference type="Pfam" id="PF25794"/>
    </source>
</evidence>
<dbReference type="SUPFAM" id="SSF55874">
    <property type="entry name" value="ATPase domain of HSP90 chaperone/DNA topoisomerase II/histidine kinase"/>
    <property type="match status" value="1"/>
</dbReference>
<feature type="compositionally biased region" description="Pro residues" evidence="1">
    <location>
        <begin position="1789"/>
        <end position="1800"/>
    </location>
</feature>
<evidence type="ECO:0000256" key="2">
    <source>
        <dbReference type="SAM" id="Phobius"/>
    </source>
</evidence>
<feature type="domain" description="Sacsin/Nov" evidence="3">
    <location>
        <begin position="10"/>
        <end position="249"/>
    </location>
</feature>
<protein>
    <recommendedName>
        <fullName evidence="3">Sacsin/Nov domain-containing protein</fullName>
    </recommendedName>
</protein>
<organism evidence="4 5">
    <name type="scientific">Polarella glacialis</name>
    <name type="common">Dinoflagellate</name>
    <dbReference type="NCBI Taxonomy" id="89957"/>
    <lineage>
        <taxon>Eukaryota</taxon>
        <taxon>Sar</taxon>
        <taxon>Alveolata</taxon>
        <taxon>Dinophyceae</taxon>
        <taxon>Suessiales</taxon>
        <taxon>Suessiaceae</taxon>
        <taxon>Polarella</taxon>
    </lineage>
</organism>
<dbReference type="PANTHER" id="PTHR15600:SF42">
    <property type="entry name" value="SACSIN"/>
    <property type="match status" value="1"/>
</dbReference>
<dbReference type="InterPro" id="IPR052972">
    <property type="entry name" value="Sacsin_chaperone_reg"/>
</dbReference>
<feature type="region of interest" description="Disordered" evidence="1">
    <location>
        <begin position="1733"/>
        <end position="1810"/>
    </location>
</feature>
<dbReference type="InterPro" id="IPR036890">
    <property type="entry name" value="HATPase_C_sf"/>
</dbReference>
<feature type="transmembrane region" description="Helical" evidence="2">
    <location>
        <begin position="1968"/>
        <end position="1988"/>
    </location>
</feature>
<dbReference type="GO" id="GO:0030544">
    <property type="term" value="F:Hsp70 protein binding"/>
    <property type="evidence" value="ECO:0007669"/>
    <property type="project" value="TreeGrafter"/>
</dbReference>
<dbReference type="Proteomes" id="UP000626109">
    <property type="component" value="Unassembled WGS sequence"/>
</dbReference>
<proteinExistence type="predicted"/>
<name>A0A813KN63_POLGL</name>
<evidence type="ECO:0000313" key="4">
    <source>
        <dbReference type="EMBL" id="CAE8708677.1"/>
    </source>
</evidence>
<sequence>MPEQFEVTASVVNFIKSILNDYPGQTNVLYEQLQNADDAGARKVKFLLNERTYAPPSQWQSLGLEHPDLLRHWMGPALYVWNDAVFTDDDFKNLSVIGRGGKANNVHKTGKFGIGFNAVYHLTDLPSIVSGNYVVFCDPQQKYLGGSRPGVKIRIPEARRIPEDFACYEILGQSPLATDVYAHTLIRLPLRQGAAARKPSSPDAPGSEIQAREVLSSEVYESFVNFRHDALVFLRNVEEIEFLVQPADPGRPAEILRSVAVDAQDLPALRAMRRDFTKALSAWRSKPAGFPGMSAACSFRLNCCESQGHAFSERWLVQQQVGGQTHSTRSKRDLAVKETASELATRAVQQSVKQHGQPEFKFRPVGVAAFLLEGNSPEGSGSAVLELGSRWFCSLPLPVSAAPLPFHVNGLLDLPANRRSIKWETQDASLDDSCAWNRALVATVIAPAAAAALEKARDMGLPLPDFYRLWPSDSGATCPATRLLASAVFQLAWQRPLLHAGCSRGWVTGTQAVLVPWCEQGDEVASGAMPDAKRRKLVQDTEDPKSLKPGWGGSILQALRGAAHKNSPIPKRKPPRPPVTPLIEDALNCLLGLVAVRVPECFVDSTQAMGEQDQVRVATPGLLRSALARHSAAAVIKICRAPQCPHEPLLALAELFRFAAADVVVEGGWKRLQGLPLLVTEALLQEDGSFKDVVALGARTFVVPKNRQEVEALSFCAGEVLALRLVQEVGGGLFDSMAASGHLSLEALTLESFGKRAAAWQERLPPDTWEKWNGSACSLLPWTLLVQIWRFVQSQGACTDQMHANIAKLRLVPVASRGKTQLLRPCDAQQVIDPHRVCCPELVPLLVKAGVAVFAPGAAVDPIVEMAIRPFLQEGSCYNIASALQRAAETTGDLGLTLDEAATILAWFGSRQSECTQEVALLLKTLPLWARLQAVQVTAQFSEGHNIIAPTLGPCVLGPLCQAAAVLELAGGVPPEFVACLADVYFLADVAGRLATSLFPELKLDLAGLLERHLCPWLCELFQQLQMRIQPKGGQQICHKIRVASLAALRLLAPGPFLLDPRLITKLQQSPLVVPLTSNGEKGSGYCCAAPRKPAECLDPEDEVLMALFKKMPWLVPDVEYTPFRKLLLECGMQSLQGQATRATGSERDAFLGKCVEALASLCAADRPADKHIVCLMSALVDFAVSSPRKCLALEKAATLAFLPSQAGLRLLRPAEACLACDSWIMANDKKQVSEKMEPILRKLSKTQLATLQLEHPPSLERGLNALRSAVRSNQSHSLVLPMLRFLEDMLASGERSASEQIQLVVGTLPCVPVTPYGEVSMFKEPSHVVLEDALPPLFWQAHSGLQNMPLLCKLLNIPQSLSAATLLDGLQKLAKSGKALSGDSLRAARKACMKIATCIHKFGRGAKGLGAQGILVVDRSCFLRLAAETVVLDSAILKEQLEPERAPFHIAEAHEILSMDHLLVLGCRRASHVISEVLPSSFRPEPVHINDSRQLTELVQSVHFRQALRRLHTHAGTMGWPRAQGPEVDFLASVQIMFVKDLPTELKYNGKLIARRCSVNQSSSMSDFLQDAQRAQPPRILLCNRGRSMRPSCFNVKVANRIMQAFAALHERSGAAARPQSLTFPMPVLVNILGCRSPSEIAELMDFHDILQSEGNLDLSCEVGDALKTQAEQEHQNVSCAEGPARKKQRLGSWVEAVAGAAALPFAAALALPLAIANAFRGADAAPYQSCPPTPATAAVPTAPPACPGVLRTSNKMNTPQQQGLKQQVLQESDKAASHSANGAAAPFVPPVPPKPAPPARLRGVASGSVGSSRTQAKQLCNAVRQHPCGNRAGNTAQGKTSGQQPVLSWQYPCCDQADVSLERFEEHCVDVEGWSAIPLWVEAGSAEWTNAAKERMSMAMKNIALTTFAKLLVEVATLLGVKADSKCISIFEAETSTIAFNQGRALYFNLRFFVARDDLRKPEQAWAFWLVTFAALPMSWLTMPVVCMTWHMNKPWGLCWSLL</sequence>